<dbReference type="EMBL" id="QSHO01000004">
    <property type="protein sequence ID" value="RHC18379.1"/>
    <property type="molecule type" value="Genomic_DNA"/>
</dbReference>
<protein>
    <submittedName>
        <fullName evidence="2">Uncharacterized protein</fullName>
    </submittedName>
</protein>
<evidence type="ECO:0000256" key="1">
    <source>
        <dbReference type="SAM" id="Phobius"/>
    </source>
</evidence>
<feature type="transmembrane region" description="Helical" evidence="1">
    <location>
        <begin position="50"/>
        <end position="67"/>
    </location>
</feature>
<evidence type="ECO:0000313" key="2">
    <source>
        <dbReference type="EMBL" id="RHC18379.1"/>
    </source>
</evidence>
<proteinExistence type="predicted"/>
<gene>
    <name evidence="2" type="ORF">DW856_05315</name>
</gene>
<sequence length="151" mass="17342">MIKNTKYKIGFDIWGLSTFIIIMIPNFIWFAVPAANDILRGESITKTVDVIASICQVLMVMSLCIFINEDRKKISFTRFIMAAIICCLLYFLCWILYYVSVTNAIVILGLIIFPCLTFLFFAIDRKNMIAVIPISIFMVCHLIYGIVNYII</sequence>
<comment type="caution">
    <text evidence="2">The sequence shown here is derived from an EMBL/GenBank/DDBJ whole genome shotgun (WGS) entry which is preliminary data.</text>
</comment>
<feature type="transmembrane region" description="Helical" evidence="1">
    <location>
        <begin position="130"/>
        <end position="150"/>
    </location>
</feature>
<dbReference type="Proteomes" id="UP000283513">
    <property type="component" value="Unassembled WGS sequence"/>
</dbReference>
<organism evidence="2 3">
    <name type="scientific">Roseburia intestinalis</name>
    <dbReference type="NCBI Taxonomy" id="166486"/>
    <lineage>
        <taxon>Bacteria</taxon>
        <taxon>Bacillati</taxon>
        <taxon>Bacillota</taxon>
        <taxon>Clostridia</taxon>
        <taxon>Lachnospirales</taxon>
        <taxon>Lachnospiraceae</taxon>
        <taxon>Roseburia</taxon>
    </lineage>
</organism>
<feature type="transmembrane region" description="Helical" evidence="1">
    <location>
        <begin position="105"/>
        <end position="123"/>
    </location>
</feature>
<evidence type="ECO:0000313" key="3">
    <source>
        <dbReference type="Proteomes" id="UP000283513"/>
    </source>
</evidence>
<dbReference type="RefSeq" id="WP_118597297.1">
    <property type="nucleotide sequence ID" value="NZ_QSHO01000004.1"/>
</dbReference>
<feature type="transmembrane region" description="Helical" evidence="1">
    <location>
        <begin position="12"/>
        <end position="30"/>
    </location>
</feature>
<keyword evidence="1" id="KW-0472">Membrane</keyword>
<reference evidence="2 3" key="1">
    <citation type="submission" date="2018-08" db="EMBL/GenBank/DDBJ databases">
        <title>A genome reference for cultivated species of the human gut microbiota.</title>
        <authorList>
            <person name="Zou Y."/>
            <person name="Xue W."/>
            <person name="Luo G."/>
        </authorList>
    </citation>
    <scope>NUCLEOTIDE SEQUENCE [LARGE SCALE GENOMIC DNA]</scope>
    <source>
        <strain evidence="2 3">AM37-1AC</strain>
    </source>
</reference>
<name>A0A413Z9C1_9FIRM</name>
<dbReference type="AlphaFoldDB" id="A0A413Z9C1"/>
<feature type="transmembrane region" description="Helical" evidence="1">
    <location>
        <begin position="79"/>
        <end position="99"/>
    </location>
</feature>
<keyword evidence="1" id="KW-0812">Transmembrane</keyword>
<keyword evidence="1" id="KW-1133">Transmembrane helix</keyword>
<accession>A0A413Z9C1</accession>